<evidence type="ECO:0000313" key="5">
    <source>
        <dbReference type="Proteomes" id="UP000323075"/>
    </source>
</evidence>
<feature type="region of interest" description="Disordered" evidence="1">
    <location>
        <begin position="1"/>
        <end position="30"/>
    </location>
</feature>
<dbReference type="EMBL" id="VRYN01000003">
    <property type="protein sequence ID" value="TYO76128.1"/>
    <property type="molecule type" value="Genomic_DNA"/>
</dbReference>
<reference evidence="2 4" key="1">
    <citation type="journal article" date="2019" name="Microbiol. Resour. Announc.">
        <title>The Genome Sequence of the Halobacterium salinarum Type Strain Is Closely Related to That of Laboratory Strains NRC-1 and R1.</title>
        <authorList>
            <person name="Pfeiffer F."/>
            <person name="Marchfelder A."/>
            <person name="Habermann B."/>
            <person name="Dyall-Smith M.L."/>
        </authorList>
    </citation>
    <scope>NUCLEOTIDE SEQUENCE [LARGE SCALE GENOMIC DNA]</scope>
    <source>
        <strain evidence="2">91-R6</strain>
        <strain evidence="4">ATCC 33171 / DSM 3754 / JCM 8978 / NBRC 102687 / NCIMB 764 / 91-R6</strain>
    </source>
</reference>
<protein>
    <submittedName>
        <fullName evidence="3">Putative house-cleaning noncanonical NTP pyrophosphatase, all-alpha NTP-PPase (MazG) superfamily</fullName>
    </submittedName>
</protein>
<dbReference type="Proteomes" id="UP000323075">
    <property type="component" value="Unassembled WGS sequence"/>
</dbReference>
<reference evidence="2" key="3">
    <citation type="journal article" name="MicrobiologyOpen">
        <title>Whole-genome comparison between the type strain of Halobacterium salinarum (DSM 3754(T)) and the laboratory strains R1 and NRC-1.</title>
        <authorList>
            <person name="Pfeiffer F."/>
            <person name="Losensky G."/>
            <person name="Marchfelder A."/>
            <person name="Habermann B."/>
            <person name="Dyall-Smith M."/>
        </authorList>
    </citation>
    <scope>NUCLEOTIDE SEQUENCE</scope>
    <source>
        <strain evidence="2">91-R6</strain>
    </source>
</reference>
<reference evidence="3 5" key="2">
    <citation type="submission" date="2019-07" db="EMBL/GenBank/DDBJ databases">
        <title>Genomic Encyclopedia of Archaeal and Bacterial Type Strains, Phase II (KMG-II): from individual species to whole genera.</title>
        <authorList>
            <person name="Goeker M."/>
        </authorList>
    </citation>
    <scope>NUCLEOTIDE SEQUENCE [LARGE SCALE GENOMIC DNA]</scope>
    <source>
        <strain evidence="3 5">DSM 3754</strain>
    </source>
</reference>
<dbReference type="InterPro" id="IPR038735">
    <property type="entry name" value="MSMEG_1276-like_NTP-PPase_dom"/>
</dbReference>
<evidence type="ECO:0000256" key="1">
    <source>
        <dbReference type="SAM" id="MobiDB-lite"/>
    </source>
</evidence>
<dbReference type="CDD" id="cd11532">
    <property type="entry name" value="NTP-PPase_COG4997"/>
    <property type="match status" value="1"/>
</dbReference>
<evidence type="ECO:0000313" key="3">
    <source>
        <dbReference type="EMBL" id="TYO76128.1"/>
    </source>
</evidence>
<sequence>MSRDHDKLVRDEVPDAIREDGETPVTHRASGEEYRDRLADKLLEEATEFAESRAIAEIGDVLDVVDAICAARDIDRDYLEDMRAAKSDEHGGFVEGIVLDGVEPTPEHKHADWEEPE</sequence>
<dbReference type="Proteomes" id="UP000296216">
    <property type="component" value="Chromosome"/>
</dbReference>
<name>A0A4D6GV87_HALS9</name>
<evidence type="ECO:0000313" key="2">
    <source>
        <dbReference type="EMBL" id="QCC45016.1"/>
    </source>
</evidence>
<feature type="compositionally biased region" description="Basic and acidic residues" evidence="1">
    <location>
        <begin position="1"/>
        <end position="21"/>
    </location>
</feature>
<gene>
    <name evidence="3" type="ORF">APQ99_01683</name>
    <name evidence="2" type="ORF">HBSAL_06810</name>
</gene>
<dbReference type="GeneID" id="89349546"/>
<evidence type="ECO:0000313" key="4">
    <source>
        <dbReference type="Proteomes" id="UP000296216"/>
    </source>
</evidence>
<organism evidence="2 4">
    <name type="scientific">Halobacterium salinarum (strain ATCC 33171 / DSM 3754 / JCM 8978 / NBRC 102687 / NCIMB 764 / 91-R6)</name>
    <dbReference type="NCBI Taxonomy" id="2597657"/>
    <lineage>
        <taxon>Archaea</taxon>
        <taxon>Methanobacteriati</taxon>
        <taxon>Methanobacteriota</taxon>
        <taxon>Stenosarchaea group</taxon>
        <taxon>Halobacteria</taxon>
        <taxon>Halobacteriales</taxon>
        <taxon>Halobacteriaceae</taxon>
        <taxon>Halobacterium</taxon>
    </lineage>
</organism>
<dbReference type="EMBL" id="CP038631">
    <property type="protein sequence ID" value="QCC45016.1"/>
    <property type="molecule type" value="Genomic_DNA"/>
</dbReference>
<accession>A0A4D6GV87</accession>
<dbReference type="RefSeq" id="WP_136361422.1">
    <property type="nucleotide sequence ID" value="NZ_VRYN01000003.1"/>
</dbReference>
<dbReference type="AlphaFoldDB" id="A0A4D6GV87"/>
<proteinExistence type="predicted"/>